<dbReference type="OrthoDB" id="786614at2759"/>
<name>A0A6G1CMJ4_9ORYZ</name>
<sequence>MRTKLPVFTEAEGPLEAEDWIRMIEKKLDLIRARDEDKVHFASSQLDDPASDWWEANQASREDEAGEPDWVEFTAVFHENFVPAAIMKMKRDEFRTLRKDNLSVQGYLKKFTQLARYAPLDIPDEEEKIDKFLRGLNDTLCGPLIIHDHASCQSMANKALKSE</sequence>
<organism evidence="2 3">
    <name type="scientific">Oryza meyeriana var. granulata</name>
    <dbReference type="NCBI Taxonomy" id="110450"/>
    <lineage>
        <taxon>Eukaryota</taxon>
        <taxon>Viridiplantae</taxon>
        <taxon>Streptophyta</taxon>
        <taxon>Embryophyta</taxon>
        <taxon>Tracheophyta</taxon>
        <taxon>Spermatophyta</taxon>
        <taxon>Magnoliopsida</taxon>
        <taxon>Liliopsida</taxon>
        <taxon>Poales</taxon>
        <taxon>Poaceae</taxon>
        <taxon>BOP clade</taxon>
        <taxon>Oryzoideae</taxon>
        <taxon>Oryzeae</taxon>
        <taxon>Oryzinae</taxon>
        <taxon>Oryza</taxon>
        <taxon>Oryza meyeriana</taxon>
    </lineage>
</organism>
<dbReference type="EMBL" id="SPHZ02000008">
    <property type="protein sequence ID" value="KAF0901340.1"/>
    <property type="molecule type" value="Genomic_DNA"/>
</dbReference>
<dbReference type="PANTHER" id="PTHR33223:SF6">
    <property type="entry name" value="CCHC-TYPE DOMAIN-CONTAINING PROTEIN"/>
    <property type="match status" value="1"/>
</dbReference>
<dbReference type="Pfam" id="PF03732">
    <property type="entry name" value="Retrotrans_gag"/>
    <property type="match status" value="1"/>
</dbReference>
<dbReference type="AlphaFoldDB" id="A0A6G1CMJ4"/>
<dbReference type="Proteomes" id="UP000479710">
    <property type="component" value="Unassembled WGS sequence"/>
</dbReference>
<protein>
    <recommendedName>
        <fullName evidence="1">Retrotransposon gag domain-containing protein</fullName>
    </recommendedName>
</protein>
<gene>
    <name evidence="2" type="ORF">E2562_000224</name>
</gene>
<proteinExistence type="predicted"/>
<keyword evidence="3" id="KW-1185">Reference proteome</keyword>
<evidence type="ECO:0000313" key="3">
    <source>
        <dbReference type="Proteomes" id="UP000479710"/>
    </source>
</evidence>
<comment type="caution">
    <text evidence="2">The sequence shown here is derived from an EMBL/GenBank/DDBJ whole genome shotgun (WGS) entry which is preliminary data.</text>
</comment>
<dbReference type="PANTHER" id="PTHR33223">
    <property type="entry name" value="CCHC-TYPE DOMAIN-CONTAINING PROTEIN"/>
    <property type="match status" value="1"/>
</dbReference>
<evidence type="ECO:0000259" key="1">
    <source>
        <dbReference type="Pfam" id="PF03732"/>
    </source>
</evidence>
<reference evidence="2 3" key="1">
    <citation type="submission" date="2019-11" db="EMBL/GenBank/DDBJ databases">
        <title>Whole genome sequence of Oryza granulata.</title>
        <authorList>
            <person name="Li W."/>
        </authorList>
    </citation>
    <scope>NUCLEOTIDE SEQUENCE [LARGE SCALE GENOMIC DNA]</scope>
    <source>
        <strain evidence="3">cv. Menghai</strain>
        <tissue evidence="2">Leaf</tissue>
    </source>
</reference>
<accession>A0A6G1CMJ4</accession>
<dbReference type="InterPro" id="IPR005162">
    <property type="entry name" value="Retrotrans_gag_dom"/>
</dbReference>
<evidence type="ECO:0000313" key="2">
    <source>
        <dbReference type="EMBL" id="KAF0901340.1"/>
    </source>
</evidence>
<feature type="domain" description="Retrotransposon gag" evidence="1">
    <location>
        <begin position="41"/>
        <end position="138"/>
    </location>
</feature>